<evidence type="ECO:0000256" key="1">
    <source>
        <dbReference type="SAM" id="Phobius"/>
    </source>
</evidence>
<dbReference type="InterPro" id="IPR000905">
    <property type="entry name" value="Gcp-like_dom"/>
</dbReference>
<dbReference type="NCBIfam" id="TIGR03725">
    <property type="entry name" value="T6A_YeaZ"/>
    <property type="match status" value="1"/>
</dbReference>
<keyword evidence="1" id="KW-1133">Transmembrane helix</keyword>
<dbReference type="InterPro" id="IPR022496">
    <property type="entry name" value="T6A_TsaB"/>
</dbReference>
<proteinExistence type="predicted"/>
<evidence type="ECO:0000313" key="3">
    <source>
        <dbReference type="EMBL" id="WBL31410.1"/>
    </source>
</evidence>
<name>A0ABY7M106_9MOLU</name>
<feature type="transmembrane region" description="Helical" evidence="1">
    <location>
        <begin position="107"/>
        <end position="129"/>
    </location>
</feature>
<keyword evidence="4" id="KW-1185">Reference proteome</keyword>
<feature type="domain" description="Gcp-like" evidence="2">
    <location>
        <begin position="58"/>
        <end position="149"/>
    </location>
</feature>
<keyword evidence="3" id="KW-0012">Acyltransferase</keyword>
<keyword evidence="3" id="KW-0808">Transferase</keyword>
<reference evidence="3" key="1">
    <citation type="submission" date="2022-12" db="EMBL/GenBank/DDBJ databases">
        <title>Genomic Characterization of Candidatus Phytoplasma sacchari in China.</title>
        <authorList>
            <person name="Zhang R.-Y."/>
        </authorList>
    </citation>
    <scope>NUCLEOTIDE SEQUENCE [LARGE SCALE GENOMIC DNA]</scope>
    <source>
        <strain evidence="3">SCWL1</strain>
    </source>
</reference>
<keyword evidence="1" id="KW-0472">Membrane</keyword>
<keyword evidence="1" id="KW-0812">Transmembrane</keyword>
<sequence length="211" mass="24419">MKKKDKYINKMKKNPLSFNIEEMYKKKYLILDISIKTQIVILATENKIIDIITNSSYNKFVENMVPLIDKITKKNSIKLKKIDGIIVGKGPGSFIGTRVAILTSKIISLNISIPLYCVSSLILLSSGYINKNKTITPKIYANNNLYYSTSLKNKKVILTENIYEEYVLNKFDNNLLLNISNIKLSLFTIFYHMKKVKNIHKLYPSYYDKKL</sequence>
<evidence type="ECO:0000313" key="4">
    <source>
        <dbReference type="Proteomes" id="UP001210120"/>
    </source>
</evidence>
<dbReference type="GO" id="GO:0061711">
    <property type="term" value="F:tRNA N(6)-L-threonylcarbamoyladenine synthase activity"/>
    <property type="evidence" value="ECO:0007669"/>
    <property type="project" value="UniProtKB-EC"/>
</dbReference>
<dbReference type="EC" id="2.3.1.234" evidence="3"/>
<dbReference type="Gene3D" id="3.30.420.40">
    <property type="match status" value="1"/>
</dbReference>
<gene>
    <name evidence="3" type="primary">tsaB</name>
    <name evidence="3" type="ORF">O7R10_02305</name>
</gene>
<dbReference type="EMBL" id="CP115156">
    <property type="protein sequence ID" value="WBL31410.1"/>
    <property type="molecule type" value="Genomic_DNA"/>
</dbReference>
<dbReference type="SUPFAM" id="SSF53067">
    <property type="entry name" value="Actin-like ATPase domain"/>
    <property type="match status" value="1"/>
</dbReference>
<organism evidence="3 4">
    <name type="scientific">Candidatus Phytoplasma sacchari</name>
    <dbReference type="NCBI Taxonomy" id="2609813"/>
    <lineage>
        <taxon>Bacteria</taxon>
        <taxon>Bacillati</taxon>
        <taxon>Mycoplasmatota</taxon>
        <taxon>Mollicutes</taxon>
        <taxon>Acholeplasmatales</taxon>
        <taxon>Acholeplasmataceae</taxon>
        <taxon>Candidatus Phytoplasma</taxon>
        <taxon>16SrXI (Rice yellow dwarf group)</taxon>
    </lineage>
</organism>
<dbReference type="Proteomes" id="UP001210120">
    <property type="component" value="Chromosome"/>
</dbReference>
<evidence type="ECO:0000259" key="2">
    <source>
        <dbReference type="Pfam" id="PF00814"/>
    </source>
</evidence>
<protein>
    <submittedName>
        <fullName evidence="3">tRNA (Adenosine(37)-N6)-threonylcarbamoyltransferase complex dimerization subunit type 1 TsaB</fullName>
        <ecNumber evidence="3">2.3.1.234</ecNumber>
    </submittedName>
</protein>
<dbReference type="InterPro" id="IPR043129">
    <property type="entry name" value="ATPase_NBD"/>
</dbReference>
<accession>A0ABY7M106</accession>
<dbReference type="Pfam" id="PF00814">
    <property type="entry name" value="TsaD"/>
    <property type="match status" value="1"/>
</dbReference>